<name>A0A0B7B1Q8_9EUPU</name>
<protein>
    <submittedName>
        <fullName evidence="1">Uncharacterized protein</fullName>
    </submittedName>
</protein>
<evidence type="ECO:0000313" key="1">
    <source>
        <dbReference type="EMBL" id="CEK86251.1"/>
    </source>
</evidence>
<sequence>MIKNECEPWIITQTLKNKIETRCCRKVFRTSWTETRKNKDIFQDLYIEKH</sequence>
<organism evidence="1">
    <name type="scientific">Arion vulgaris</name>
    <dbReference type="NCBI Taxonomy" id="1028688"/>
    <lineage>
        <taxon>Eukaryota</taxon>
        <taxon>Metazoa</taxon>
        <taxon>Spiralia</taxon>
        <taxon>Lophotrochozoa</taxon>
        <taxon>Mollusca</taxon>
        <taxon>Gastropoda</taxon>
        <taxon>Heterobranchia</taxon>
        <taxon>Euthyneura</taxon>
        <taxon>Panpulmonata</taxon>
        <taxon>Eupulmonata</taxon>
        <taxon>Stylommatophora</taxon>
        <taxon>Helicina</taxon>
        <taxon>Arionoidea</taxon>
        <taxon>Arionidae</taxon>
        <taxon>Arion</taxon>
    </lineage>
</organism>
<proteinExistence type="predicted"/>
<gene>
    <name evidence="1" type="primary">ORF152748</name>
</gene>
<reference evidence="1" key="1">
    <citation type="submission" date="2014-12" db="EMBL/GenBank/DDBJ databases">
        <title>Insight into the proteome of Arion vulgaris.</title>
        <authorList>
            <person name="Aradska J."/>
            <person name="Bulat T."/>
            <person name="Smidak R."/>
            <person name="Sarate P."/>
            <person name="Gangsoo J."/>
            <person name="Sialana F."/>
            <person name="Bilban M."/>
            <person name="Lubec G."/>
        </authorList>
    </citation>
    <scope>NUCLEOTIDE SEQUENCE</scope>
    <source>
        <tissue evidence="1">Skin</tissue>
    </source>
</reference>
<accession>A0A0B7B1Q8</accession>
<dbReference type="AlphaFoldDB" id="A0A0B7B1Q8"/>
<dbReference type="EMBL" id="HACG01039386">
    <property type="protein sequence ID" value="CEK86251.1"/>
    <property type="molecule type" value="Transcribed_RNA"/>
</dbReference>